<feature type="transmembrane region" description="Helical" evidence="7">
    <location>
        <begin position="39"/>
        <end position="60"/>
    </location>
</feature>
<dbReference type="RefSeq" id="XP_001644597.1">
    <property type="nucleotide sequence ID" value="XM_001644547.1"/>
</dbReference>
<feature type="transmembrane region" description="Helical" evidence="7">
    <location>
        <begin position="149"/>
        <end position="170"/>
    </location>
</feature>
<accession>A7TM02</accession>
<evidence type="ECO:0000259" key="8">
    <source>
        <dbReference type="Pfam" id="PF01490"/>
    </source>
</evidence>
<reference evidence="9 10" key="1">
    <citation type="journal article" date="2007" name="Proc. Natl. Acad. Sci. U.S.A.">
        <title>Independent sorting-out of thousands of duplicated gene pairs in two yeast species descended from a whole-genome duplication.</title>
        <authorList>
            <person name="Scannell D.R."/>
            <person name="Frank A.C."/>
            <person name="Conant G.C."/>
            <person name="Byrne K.P."/>
            <person name="Woolfit M."/>
            <person name="Wolfe K.H."/>
        </authorList>
    </citation>
    <scope>NUCLEOTIDE SEQUENCE [LARGE SCALE GENOMIC DNA]</scope>
    <source>
        <strain evidence="10">ATCC 22028 / DSM 70294 / BCRC 21397 / CBS 2163 / NBRC 10782 / NRRL Y-8283 / UCD 57-17</strain>
    </source>
</reference>
<dbReference type="KEGG" id="vpo:Kpol_1003p44"/>
<sequence>MQMETTTATVNSSTINLTKTIVGAGLLAIPYVFRNDGVLVGILMTVLAAIASGFGLFVLAKCSKTMINPRNSSFFTLCMMTNPSLCPCSDLAMFVQCFGVGLSYLVLIGDLFPAVFGGPRHYWIIGSGIIIIPLCLLKNLNSLRYSSILGLFALAYLTILVIVIYINNVFLTDNYLETRGDVNWFSVYDWTGLCSTFSIIIFAFTGAMNLFSIINELENNSIRNITKVINRSIGISTFLFLLVGISGYLTFGSNTLGNIMLNYDPDSKWCYIGKFCLGSMIVLSFPLLFHPLRIAVNNMVIFYQINYGSNKENTSPNIRSNTSDLSPISLTINDDDIRSMPDDNVDDVLLSNEVTEIEELDNVLCETPFPNHRFYTISLLLLLVMYSVSLTVTSFAYVLAIVGATGGTSISFILPGIFGYKLIGSDSLAIGQMISDSDKFYKKCSLYLALFGFSVMFFSLYLIFIDINSS</sequence>
<dbReference type="STRING" id="436907.A7TM02"/>
<feature type="transmembrane region" description="Helical" evidence="7">
    <location>
        <begin position="398"/>
        <end position="423"/>
    </location>
</feature>
<evidence type="ECO:0000313" key="10">
    <source>
        <dbReference type="Proteomes" id="UP000000267"/>
    </source>
</evidence>
<feature type="transmembrane region" description="Helical" evidence="7">
    <location>
        <begin position="232"/>
        <end position="251"/>
    </location>
</feature>
<name>A7TM02_VANPO</name>
<keyword evidence="4 7" id="KW-0812">Transmembrane</keyword>
<evidence type="ECO:0000256" key="7">
    <source>
        <dbReference type="SAM" id="Phobius"/>
    </source>
</evidence>
<dbReference type="eggNOG" id="KOG1305">
    <property type="taxonomic scope" value="Eukaryota"/>
</dbReference>
<evidence type="ECO:0000256" key="1">
    <source>
        <dbReference type="ARBA" id="ARBA00004128"/>
    </source>
</evidence>
<keyword evidence="10" id="KW-1185">Reference proteome</keyword>
<protein>
    <recommendedName>
        <fullName evidence="8">Amino acid transporter transmembrane domain-containing protein</fullName>
    </recommendedName>
</protein>
<evidence type="ECO:0000256" key="5">
    <source>
        <dbReference type="ARBA" id="ARBA00022989"/>
    </source>
</evidence>
<feature type="transmembrane region" description="Helical" evidence="7">
    <location>
        <begin position="190"/>
        <end position="211"/>
    </location>
</feature>
<dbReference type="FunCoup" id="A7TM02">
    <property type="interactions" value="246"/>
</dbReference>
<dbReference type="GO" id="GO:0005886">
    <property type="term" value="C:plasma membrane"/>
    <property type="evidence" value="ECO:0007669"/>
    <property type="project" value="EnsemblFungi"/>
</dbReference>
<keyword evidence="5 7" id="KW-1133">Transmembrane helix</keyword>
<dbReference type="OrthoDB" id="438545at2759"/>
<feature type="transmembrane region" description="Helical" evidence="7">
    <location>
        <begin position="271"/>
        <end position="289"/>
    </location>
</feature>
<dbReference type="GeneID" id="5544905"/>
<dbReference type="Gene3D" id="1.20.1740.10">
    <property type="entry name" value="Amino acid/polyamine transporter I"/>
    <property type="match status" value="1"/>
</dbReference>
<evidence type="ECO:0000256" key="4">
    <source>
        <dbReference type="ARBA" id="ARBA00022692"/>
    </source>
</evidence>
<evidence type="ECO:0000256" key="2">
    <source>
        <dbReference type="ARBA" id="ARBA00008066"/>
    </source>
</evidence>
<dbReference type="InParanoid" id="A7TM02"/>
<feature type="transmembrane region" description="Helical" evidence="7">
    <location>
        <begin position="91"/>
        <end position="109"/>
    </location>
</feature>
<dbReference type="GO" id="GO:0005302">
    <property type="term" value="F:L-tyrosine transmembrane transporter activity"/>
    <property type="evidence" value="ECO:0007669"/>
    <property type="project" value="TreeGrafter"/>
</dbReference>
<keyword evidence="3" id="KW-0926">Vacuole</keyword>
<dbReference type="PhylomeDB" id="A7TM02"/>
<dbReference type="AlphaFoldDB" id="A7TM02"/>
<dbReference type="GO" id="GO:0005290">
    <property type="term" value="F:L-histidine transmembrane transporter activity"/>
    <property type="evidence" value="ECO:0007669"/>
    <property type="project" value="TreeGrafter"/>
</dbReference>
<dbReference type="PANTHER" id="PTHR22950">
    <property type="entry name" value="AMINO ACID TRANSPORTER"/>
    <property type="match status" value="1"/>
</dbReference>
<dbReference type="InterPro" id="IPR013057">
    <property type="entry name" value="AA_transpt_TM"/>
</dbReference>
<dbReference type="GO" id="GO:0000329">
    <property type="term" value="C:fungal-type vacuole membrane"/>
    <property type="evidence" value="ECO:0007669"/>
    <property type="project" value="TreeGrafter"/>
</dbReference>
<evidence type="ECO:0000256" key="3">
    <source>
        <dbReference type="ARBA" id="ARBA00022554"/>
    </source>
</evidence>
<dbReference type="GO" id="GO:0005313">
    <property type="term" value="F:L-glutamate transmembrane transporter activity"/>
    <property type="evidence" value="ECO:0007669"/>
    <property type="project" value="TreeGrafter"/>
</dbReference>
<evidence type="ECO:0000313" key="9">
    <source>
        <dbReference type="EMBL" id="EDO16739.1"/>
    </source>
</evidence>
<dbReference type="GO" id="GO:0061459">
    <property type="term" value="F:L-arginine transmembrane transporter activity"/>
    <property type="evidence" value="ECO:0007669"/>
    <property type="project" value="TreeGrafter"/>
</dbReference>
<dbReference type="GO" id="GO:0015194">
    <property type="term" value="F:L-serine transmembrane transporter activity"/>
    <property type="evidence" value="ECO:0007669"/>
    <property type="project" value="TreeGrafter"/>
</dbReference>
<feature type="domain" description="Amino acid transporter transmembrane" evidence="8">
    <location>
        <begin position="7"/>
        <end position="457"/>
    </location>
</feature>
<gene>
    <name evidence="9" type="ORF">Kpol_1003p44</name>
</gene>
<comment type="subcellular location">
    <subcellularLocation>
        <location evidence="1">Vacuole membrane</location>
        <topology evidence="1">Multi-pass membrane protein</topology>
    </subcellularLocation>
</comment>
<feature type="transmembrane region" description="Helical" evidence="7">
    <location>
        <begin position="374"/>
        <end position="392"/>
    </location>
</feature>
<comment type="similarity">
    <text evidence="2">Belongs to the amino acid/polyamine transporter 2 family.</text>
</comment>
<evidence type="ECO:0000256" key="6">
    <source>
        <dbReference type="ARBA" id="ARBA00023136"/>
    </source>
</evidence>
<feature type="transmembrane region" description="Helical" evidence="7">
    <location>
        <begin position="444"/>
        <end position="464"/>
    </location>
</feature>
<organism evidence="10">
    <name type="scientific">Vanderwaltozyma polyspora (strain ATCC 22028 / DSM 70294 / BCRC 21397 / CBS 2163 / NBRC 10782 / NRRL Y-8283 / UCD 57-17)</name>
    <name type="common">Kluyveromyces polysporus</name>
    <dbReference type="NCBI Taxonomy" id="436907"/>
    <lineage>
        <taxon>Eukaryota</taxon>
        <taxon>Fungi</taxon>
        <taxon>Dikarya</taxon>
        <taxon>Ascomycota</taxon>
        <taxon>Saccharomycotina</taxon>
        <taxon>Saccharomycetes</taxon>
        <taxon>Saccharomycetales</taxon>
        <taxon>Saccharomycetaceae</taxon>
        <taxon>Vanderwaltozyma</taxon>
    </lineage>
</organism>
<feature type="transmembrane region" description="Helical" evidence="7">
    <location>
        <begin position="12"/>
        <end position="33"/>
    </location>
</feature>
<keyword evidence="6 7" id="KW-0472">Membrane</keyword>
<dbReference type="Proteomes" id="UP000000267">
    <property type="component" value="Unassembled WGS sequence"/>
</dbReference>
<feature type="transmembrane region" description="Helical" evidence="7">
    <location>
        <begin position="121"/>
        <end position="137"/>
    </location>
</feature>
<dbReference type="PANTHER" id="PTHR22950:SF224">
    <property type="entry name" value="VACUOLAR AMINO ACID TRANSPORTER 7"/>
    <property type="match status" value="1"/>
</dbReference>
<dbReference type="EMBL" id="DS480418">
    <property type="protein sequence ID" value="EDO16739.1"/>
    <property type="molecule type" value="Genomic_DNA"/>
</dbReference>
<dbReference type="GO" id="GO:0015189">
    <property type="term" value="F:L-lysine transmembrane transporter activity"/>
    <property type="evidence" value="ECO:0007669"/>
    <property type="project" value="TreeGrafter"/>
</dbReference>
<dbReference type="Pfam" id="PF01490">
    <property type="entry name" value="Aa_trans"/>
    <property type="match status" value="1"/>
</dbReference>
<dbReference type="OMA" id="FAFTGHQ"/>
<dbReference type="HOGENOM" id="CLU_009020_1_1_1"/>
<proteinExistence type="inferred from homology"/>
<dbReference type="GO" id="GO:0043937">
    <property type="term" value="P:regulation of sporulation"/>
    <property type="evidence" value="ECO:0007669"/>
    <property type="project" value="EnsemblFungi"/>
</dbReference>